<organism evidence="2 3">
    <name type="scientific">Austropuccinia psidii MF-1</name>
    <dbReference type="NCBI Taxonomy" id="1389203"/>
    <lineage>
        <taxon>Eukaryota</taxon>
        <taxon>Fungi</taxon>
        <taxon>Dikarya</taxon>
        <taxon>Basidiomycota</taxon>
        <taxon>Pucciniomycotina</taxon>
        <taxon>Pucciniomycetes</taxon>
        <taxon>Pucciniales</taxon>
        <taxon>Sphaerophragmiaceae</taxon>
        <taxon>Austropuccinia</taxon>
    </lineage>
</organism>
<dbReference type="EMBL" id="AVOT02021293">
    <property type="protein sequence ID" value="MBW0510035.1"/>
    <property type="molecule type" value="Genomic_DNA"/>
</dbReference>
<dbReference type="AlphaFoldDB" id="A0A9Q3DZR7"/>
<feature type="region of interest" description="Disordered" evidence="1">
    <location>
        <begin position="82"/>
        <end position="135"/>
    </location>
</feature>
<protein>
    <submittedName>
        <fullName evidence="2">Uncharacterized protein</fullName>
    </submittedName>
</protein>
<keyword evidence="3" id="KW-1185">Reference proteome</keyword>
<dbReference type="Proteomes" id="UP000765509">
    <property type="component" value="Unassembled WGS sequence"/>
</dbReference>
<reference evidence="2" key="1">
    <citation type="submission" date="2021-03" db="EMBL/GenBank/DDBJ databases">
        <title>Draft genome sequence of rust myrtle Austropuccinia psidii MF-1, a brazilian biotype.</title>
        <authorList>
            <person name="Quecine M.C."/>
            <person name="Pachon D.M.R."/>
            <person name="Bonatelli M.L."/>
            <person name="Correr F.H."/>
            <person name="Franceschini L.M."/>
            <person name="Leite T.F."/>
            <person name="Margarido G.R.A."/>
            <person name="Almeida C.A."/>
            <person name="Ferrarezi J.A."/>
            <person name="Labate C.A."/>
        </authorList>
    </citation>
    <scope>NUCLEOTIDE SEQUENCE</scope>
    <source>
        <strain evidence="2">MF-1</strain>
    </source>
</reference>
<name>A0A9Q3DZR7_9BASI</name>
<sequence>MIMNWWVGMNSYETYMPACLKILRHLDETRLDFIYWQHLEPAVVGSGIRATTLGAADNNGSVPASLFMFLGLLKSPIEFIDRTSRKPPLSPRPRPSKKQSSESSSTINILESARAVHAGKPDTADPTTKNGVQKR</sequence>
<evidence type="ECO:0000313" key="3">
    <source>
        <dbReference type="Proteomes" id="UP000765509"/>
    </source>
</evidence>
<evidence type="ECO:0000256" key="1">
    <source>
        <dbReference type="SAM" id="MobiDB-lite"/>
    </source>
</evidence>
<accession>A0A9Q3DZR7</accession>
<feature type="compositionally biased region" description="Polar residues" evidence="1">
    <location>
        <begin position="125"/>
        <end position="135"/>
    </location>
</feature>
<proteinExistence type="predicted"/>
<comment type="caution">
    <text evidence="2">The sequence shown here is derived from an EMBL/GenBank/DDBJ whole genome shotgun (WGS) entry which is preliminary data.</text>
</comment>
<gene>
    <name evidence="2" type="ORF">O181_049750</name>
</gene>
<evidence type="ECO:0000313" key="2">
    <source>
        <dbReference type="EMBL" id="MBW0510035.1"/>
    </source>
</evidence>